<dbReference type="Pfam" id="PF02737">
    <property type="entry name" value="3HCDH_N"/>
    <property type="match status" value="1"/>
</dbReference>
<proteinExistence type="predicted"/>
<comment type="caution">
    <text evidence="5">The sequence shown here is derived from an EMBL/GenBank/DDBJ whole genome shotgun (WGS) entry which is preliminary data.</text>
</comment>
<dbReference type="PANTHER" id="PTHR48075">
    <property type="entry name" value="3-HYDROXYACYL-COA DEHYDROGENASE FAMILY PROTEIN"/>
    <property type="match status" value="1"/>
</dbReference>
<feature type="domain" description="3-hydroxybutyryl-CoA dehydrogenase reduced Rossmann-fold" evidence="4">
    <location>
        <begin position="359"/>
        <end position="428"/>
    </location>
</feature>
<dbReference type="InterPro" id="IPR036291">
    <property type="entry name" value="NAD(P)-bd_dom_sf"/>
</dbReference>
<dbReference type="InterPro" id="IPR006176">
    <property type="entry name" value="3-OHacyl-CoA_DH_NAD-bd"/>
</dbReference>
<evidence type="ECO:0000259" key="3">
    <source>
        <dbReference type="Pfam" id="PF02737"/>
    </source>
</evidence>
<dbReference type="GO" id="GO:0010124">
    <property type="term" value="P:phenylacetate catabolic process"/>
    <property type="evidence" value="ECO:0007669"/>
    <property type="project" value="InterPro"/>
</dbReference>
<accession>A0A7W5FVB4</accession>
<dbReference type="PANTHER" id="PTHR48075:SF5">
    <property type="entry name" value="3-HYDROXYBUTYRYL-COA DEHYDROGENASE"/>
    <property type="match status" value="1"/>
</dbReference>
<keyword evidence="6" id="KW-1185">Reference proteome</keyword>
<keyword evidence="1 5" id="KW-0560">Oxidoreductase</keyword>
<dbReference type="InterPro" id="IPR013328">
    <property type="entry name" value="6PGD_dom2"/>
</dbReference>
<dbReference type="RefSeq" id="WP_183442374.1">
    <property type="nucleotide sequence ID" value="NZ_JACHXD010000010.1"/>
</dbReference>
<dbReference type="Gene3D" id="3.40.50.720">
    <property type="entry name" value="NAD(P)-binding Rossmann-like Domain"/>
    <property type="match status" value="1"/>
</dbReference>
<dbReference type="FunFam" id="3.40.50.720:FF:000009">
    <property type="entry name" value="Fatty oxidation complex, alpha subunit"/>
    <property type="match status" value="1"/>
</dbReference>
<feature type="domain" description="3-hydroxyacyl-CoA dehydrogenase C-terminal" evidence="2">
    <location>
        <begin position="190"/>
        <end position="287"/>
    </location>
</feature>
<protein>
    <submittedName>
        <fullName evidence="5">3-hydroxybutyryl-CoA dehydrogenase</fullName>
        <ecNumber evidence="5">1.1.1.157</ecNumber>
    </submittedName>
</protein>
<dbReference type="Pfam" id="PF18321">
    <property type="entry name" value="3HCDH_RFF"/>
    <property type="match status" value="1"/>
</dbReference>
<evidence type="ECO:0000313" key="5">
    <source>
        <dbReference type="EMBL" id="MBB3120607.1"/>
    </source>
</evidence>
<dbReference type="Pfam" id="PF00725">
    <property type="entry name" value="3HCDH"/>
    <property type="match status" value="2"/>
</dbReference>
<dbReference type="EMBL" id="JACHXD010000010">
    <property type="protein sequence ID" value="MBB3120607.1"/>
    <property type="molecule type" value="Genomic_DNA"/>
</dbReference>
<feature type="domain" description="3-hydroxyacyl-CoA dehydrogenase C-terminal" evidence="2">
    <location>
        <begin position="429"/>
        <end position="512"/>
    </location>
</feature>
<dbReference type="InterPro" id="IPR011967">
    <property type="entry name" value="3-OHacyl-CoA_DH_PaaH"/>
</dbReference>
<evidence type="ECO:0000259" key="2">
    <source>
        <dbReference type="Pfam" id="PF00725"/>
    </source>
</evidence>
<evidence type="ECO:0000259" key="4">
    <source>
        <dbReference type="Pfam" id="PF18321"/>
    </source>
</evidence>
<gene>
    <name evidence="5" type="ORF">FHS03_003674</name>
</gene>
<dbReference type="GO" id="GO:0008691">
    <property type="term" value="F:3-hydroxybutyryl-CoA dehydrogenase activity"/>
    <property type="evidence" value="ECO:0007669"/>
    <property type="project" value="UniProtKB-EC"/>
</dbReference>
<name>A0A7W5FVB4_9BURK</name>
<sequence>MAAIATGSVVAVIGSGAMGSGIAQIAAAAGHTVRLFDTRAEAALKAIADIGAVYAKLVEKGKMSAADADAARARLHAASGLAEMADAALVVEAIVENLDAKRALFADLEAIVGESAILATNTSSISVTAIAARLRHPQRLVGMHFFNPVPLMALVEVISGVASDPAVAATVFDTAAAWGKNPVHAKSTPGFIVNRVARPFYAEGLRLLNEQAADPATIDAVMREGGGFRMGPFELMDLIGHDVNYSVTQSVFNAYYNDPRYTPSVLQQELLNAGFLGRKSGRGFFRYGEGAANPGPRSEAPQPRPDYVGYSIEPGQSDAITSALCQRLEAHGLKVARRKSAEGHQHNEAPAFHCNGAAVYFTDGRTATARARDNRHADTIVFDLVLDYGKAARIALARADQCRPEAFDAVVGIFQAAGFAVTRVDDVPGLAVMRTVAMLANEAADAVNQGVCSAAAADTAMQKGVNYPRGPLAWADAVGIGHIVTVLENMAAAYGEDRYRVSPLLRRKQAAGARFHA</sequence>
<reference evidence="5 6" key="1">
    <citation type="submission" date="2020-08" db="EMBL/GenBank/DDBJ databases">
        <title>Genomic Encyclopedia of Type Strains, Phase III (KMG-III): the genomes of soil and plant-associated and newly described type strains.</title>
        <authorList>
            <person name="Whitman W."/>
        </authorList>
    </citation>
    <scope>NUCLEOTIDE SEQUENCE [LARGE SCALE GENOMIC DNA]</scope>
    <source>
        <strain evidence="5 6">CECT 8897</strain>
    </source>
</reference>
<dbReference type="NCBIfam" id="TIGR02279">
    <property type="entry name" value="PaaC-3OHAcCoADH"/>
    <property type="match status" value="1"/>
</dbReference>
<dbReference type="Proteomes" id="UP000541535">
    <property type="component" value="Unassembled WGS sequence"/>
</dbReference>
<dbReference type="EC" id="1.1.1.157" evidence="5"/>
<feature type="domain" description="3-hydroxyacyl-CoA dehydrogenase NAD binding" evidence="3">
    <location>
        <begin position="10"/>
        <end position="187"/>
    </location>
</feature>
<evidence type="ECO:0000256" key="1">
    <source>
        <dbReference type="ARBA" id="ARBA00023002"/>
    </source>
</evidence>
<dbReference type="InterPro" id="IPR008927">
    <property type="entry name" value="6-PGluconate_DH-like_C_sf"/>
</dbReference>
<dbReference type="SUPFAM" id="SSF48179">
    <property type="entry name" value="6-phosphogluconate dehydrogenase C-terminal domain-like"/>
    <property type="match status" value="2"/>
</dbReference>
<evidence type="ECO:0000313" key="6">
    <source>
        <dbReference type="Proteomes" id="UP000541535"/>
    </source>
</evidence>
<dbReference type="Gene3D" id="1.10.1040.10">
    <property type="entry name" value="N-(1-d-carboxylethyl)-l-norvaline Dehydrogenase, domain 2"/>
    <property type="match status" value="2"/>
</dbReference>
<dbReference type="AlphaFoldDB" id="A0A7W5FVB4"/>
<dbReference type="InterPro" id="IPR041040">
    <property type="entry name" value="3HCDH_RFF"/>
</dbReference>
<organism evidence="5 6">
    <name type="scientific">Pseudoduganella violacea</name>
    <dbReference type="NCBI Taxonomy" id="1715466"/>
    <lineage>
        <taxon>Bacteria</taxon>
        <taxon>Pseudomonadati</taxon>
        <taxon>Pseudomonadota</taxon>
        <taxon>Betaproteobacteria</taxon>
        <taxon>Burkholderiales</taxon>
        <taxon>Oxalobacteraceae</taxon>
        <taxon>Telluria group</taxon>
        <taxon>Pseudoduganella</taxon>
    </lineage>
</organism>
<dbReference type="GO" id="GO:0006631">
    <property type="term" value="P:fatty acid metabolic process"/>
    <property type="evidence" value="ECO:0007669"/>
    <property type="project" value="InterPro"/>
</dbReference>
<dbReference type="GO" id="GO:0070403">
    <property type="term" value="F:NAD+ binding"/>
    <property type="evidence" value="ECO:0007669"/>
    <property type="project" value="InterPro"/>
</dbReference>
<dbReference type="InterPro" id="IPR006108">
    <property type="entry name" value="3HC_DH_C"/>
</dbReference>
<dbReference type="NCBIfam" id="NF006124">
    <property type="entry name" value="PRK08268.1"/>
    <property type="match status" value="1"/>
</dbReference>
<dbReference type="SUPFAM" id="SSF51735">
    <property type="entry name" value="NAD(P)-binding Rossmann-fold domains"/>
    <property type="match status" value="1"/>
</dbReference>